<dbReference type="PROSITE" id="PS50111">
    <property type="entry name" value="CHEMOTAXIS_TRANSDUC_2"/>
    <property type="match status" value="1"/>
</dbReference>
<keyword evidence="9" id="KW-1185">Reference proteome</keyword>
<keyword evidence="2 4" id="KW-0807">Transducer</keyword>
<protein>
    <submittedName>
        <fullName evidence="8">Methyl-accepting chemotaxis protein</fullName>
    </submittedName>
</protein>
<feature type="domain" description="HAMP" evidence="7">
    <location>
        <begin position="393"/>
        <end position="447"/>
    </location>
</feature>
<feature type="transmembrane region" description="Helical" evidence="5">
    <location>
        <begin position="373"/>
        <end position="397"/>
    </location>
</feature>
<evidence type="ECO:0000313" key="8">
    <source>
        <dbReference type="EMBL" id="ELR66660.1"/>
    </source>
</evidence>
<keyword evidence="5" id="KW-0472">Membrane</keyword>
<dbReference type="Pfam" id="PF22673">
    <property type="entry name" value="MCP-like_PDC_1"/>
    <property type="match status" value="1"/>
</dbReference>
<evidence type="ECO:0000259" key="6">
    <source>
        <dbReference type="PROSITE" id="PS50111"/>
    </source>
</evidence>
<dbReference type="InterPro" id="IPR004089">
    <property type="entry name" value="MCPsignal_dom"/>
</dbReference>
<reference evidence="8 9" key="1">
    <citation type="submission" date="2012-12" db="EMBL/GenBank/DDBJ databases">
        <title>Genome Assembly of Photobacterium sp. AK15.</title>
        <authorList>
            <person name="Khatri I."/>
            <person name="Vaidya B."/>
            <person name="Srinivas T.N.R."/>
            <person name="Subramanian S."/>
            <person name="Pinnaka A."/>
        </authorList>
    </citation>
    <scope>NUCLEOTIDE SEQUENCE [LARGE SCALE GENOMIC DNA]</scope>
    <source>
        <strain evidence="8 9">AK15</strain>
    </source>
</reference>
<comment type="similarity">
    <text evidence="3">Belongs to the methyl-accepting chemotaxis (MCP) protein family.</text>
</comment>
<dbReference type="GO" id="GO:0004888">
    <property type="term" value="F:transmembrane signaling receptor activity"/>
    <property type="evidence" value="ECO:0007669"/>
    <property type="project" value="InterPro"/>
</dbReference>
<dbReference type="PANTHER" id="PTHR32089">
    <property type="entry name" value="METHYL-ACCEPTING CHEMOTAXIS PROTEIN MCPB"/>
    <property type="match status" value="1"/>
</dbReference>
<comment type="caution">
    <text evidence="8">The sequence shown here is derived from an EMBL/GenBank/DDBJ whole genome shotgun (WGS) entry which is preliminary data.</text>
</comment>
<evidence type="ECO:0000256" key="1">
    <source>
        <dbReference type="ARBA" id="ARBA00004370"/>
    </source>
</evidence>
<name>L8JCU9_9GAMM</name>
<organism evidence="8 9">
    <name type="scientific">Photobacterium marinum</name>
    <dbReference type="NCBI Taxonomy" id="1056511"/>
    <lineage>
        <taxon>Bacteria</taxon>
        <taxon>Pseudomonadati</taxon>
        <taxon>Pseudomonadota</taxon>
        <taxon>Gammaproteobacteria</taxon>
        <taxon>Vibrionales</taxon>
        <taxon>Vibrionaceae</taxon>
        <taxon>Photobacterium</taxon>
    </lineage>
</organism>
<dbReference type="GO" id="GO:0006935">
    <property type="term" value="P:chemotaxis"/>
    <property type="evidence" value="ECO:0007669"/>
    <property type="project" value="InterPro"/>
</dbReference>
<keyword evidence="5" id="KW-0812">Transmembrane</keyword>
<dbReference type="SMART" id="SM00304">
    <property type="entry name" value="HAMP"/>
    <property type="match status" value="1"/>
</dbReference>
<dbReference type="SMART" id="SM00283">
    <property type="entry name" value="MA"/>
    <property type="match status" value="1"/>
</dbReference>
<evidence type="ECO:0000313" key="9">
    <source>
        <dbReference type="Proteomes" id="UP000011134"/>
    </source>
</evidence>
<sequence length="725" mass="78825">MHNTQSASFLGRRSVRWKFLLAAGGSLVITVTALIFSFFYANQQTQDLVRQQMEENLKQSAELYIEELAGEQSLLIQRLFDRSFDRAEMLRSSLLFLKKNSAENQIPAAKLRLSMNQLIQQTVSDNAQMLGIYVVFDKNALDGDDAKFVDAEELAGTSIGRFAPYWARNSDGSVELEVLLEEDLYDTELDDNQMSMNEWYACSMRNNGQACVLNPYLDTVDGEEMLMTSLTLPLKENGRLIGMLGIDFSLADIQSMINQADRRIFDGDGEVILLSHGGLIVGYDAKPALVGEHLKAGNFVSEGSLLNWLKNPKYSVQWQNDGQILEACVPVKFAGNEQPWGMVFELPRESVMARAIALQELLKTANEENTSKITMIAVVVTLLALAIIWLLAARLVAPIRMVADRLQDIATGEGDLTRRLTVNSEDELGALANGFNLFVDKLQGTVKQIAGSVDVAKQSAEQASQISHRTSDGMQQQLSEIDLVASAALEMASTAQEVAGHAGRAVSSAQEANNAAEQGKGVIAQTTEAMSSLVDEVSATVPIADRLAQNSDNIDSILEVIEAIAEQTNLLALNAAIEAARAGEQGRGFAVVADEVRTLASRTQDSISQIREVIDSLKAGTGEVVEAIQKGNDKALITAEQVKETVAVLEQIITHISSIDDISNLISVAATEQHNVAGELSCNVSNIRDVSQSVSAGAEDSARGSQQLEALMQELQVLVRQFKVK</sequence>
<dbReference type="Pfam" id="PF00015">
    <property type="entry name" value="MCPsignal"/>
    <property type="match status" value="1"/>
</dbReference>
<dbReference type="OrthoDB" id="2489132at2"/>
<evidence type="ECO:0000259" key="7">
    <source>
        <dbReference type="PROSITE" id="PS50885"/>
    </source>
</evidence>
<dbReference type="PANTHER" id="PTHR32089:SF55">
    <property type="entry name" value="METHYL ACCEPTING SENSORY TRANSDUCER WITH CACHE_2 SMALL MOLECULE BINDING DOMAIN"/>
    <property type="match status" value="1"/>
</dbReference>
<dbReference type="CDD" id="cd11386">
    <property type="entry name" value="MCP_signal"/>
    <property type="match status" value="1"/>
</dbReference>
<comment type="subcellular location">
    <subcellularLocation>
        <location evidence="1">Membrane</location>
    </subcellularLocation>
</comment>
<dbReference type="SUPFAM" id="SSF58104">
    <property type="entry name" value="Methyl-accepting chemotaxis protein (MCP) signaling domain"/>
    <property type="match status" value="1"/>
</dbReference>
<evidence type="ECO:0000256" key="4">
    <source>
        <dbReference type="PROSITE-ProRule" id="PRU00284"/>
    </source>
</evidence>
<dbReference type="CDD" id="cd12913">
    <property type="entry name" value="PDC1_MCP_like"/>
    <property type="match status" value="1"/>
</dbReference>
<dbReference type="Gene3D" id="3.30.450.20">
    <property type="entry name" value="PAS domain"/>
    <property type="match status" value="1"/>
</dbReference>
<gene>
    <name evidence="8" type="ORF">C942_04358</name>
</gene>
<dbReference type="PATRIC" id="fig|1056511.3.peg.1187"/>
<dbReference type="Proteomes" id="UP000011134">
    <property type="component" value="Unassembled WGS sequence"/>
</dbReference>
<dbReference type="Pfam" id="PF00672">
    <property type="entry name" value="HAMP"/>
    <property type="match status" value="1"/>
</dbReference>
<dbReference type="FunFam" id="1.10.287.950:FF:000001">
    <property type="entry name" value="Methyl-accepting chemotaxis sensory transducer"/>
    <property type="match status" value="1"/>
</dbReference>
<dbReference type="InterPro" id="IPR004090">
    <property type="entry name" value="Chemotax_Me-accpt_rcpt"/>
</dbReference>
<dbReference type="PRINTS" id="PR00260">
    <property type="entry name" value="CHEMTRNSDUCR"/>
</dbReference>
<evidence type="ECO:0000256" key="5">
    <source>
        <dbReference type="SAM" id="Phobius"/>
    </source>
</evidence>
<evidence type="ECO:0000256" key="3">
    <source>
        <dbReference type="ARBA" id="ARBA00029447"/>
    </source>
</evidence>
<proteinExistence type="inferred from homology"/>
<dbReference type="AlphaFoldDB" id="L8JCU9"/>
<dbReference type="GO" id="GO:0016020">
    <property type="term" value="C:membrane"/>
    <property type="evidence" value="ECO:0007669"/>
    <property type="project" value="UniProtKB-SubCell"/>
</dbReference>
<feature type="transmembrane region" description="Helical" evidence="5">
    <location>
        <begin position="20"/>
        <end position="41"/>
    </location>
</feature>
<dbReference type="Gene3D" id="1.10.287.950">
    <property type="entry name" value="Methyl-accepting chemotaxis protein"/>
    <property type="match status" value="1"/>
</dbReference>
<keyword evidence="5" id="KW-1133">Transmembrane helix</keyword>
<dbReference type="EMBL" id="AMZO01000006">
    <property type="protein sequence ID" value="ELR66660.1"/>
    <property type="molecule type" value="Genomic_DNA"/>
</dbReference>
<dbReference type="InterPro" id="IPR003660">
    <property type="entry name" value="HAMP_dom"/>
</dbReference>
<feature type="domain" description="Methyl-accepting transducer" evidence="6">
    <location>
        <begin position="452"/>
        <end position="688"/>
    </location>
</feature>
<dbReference type="PROSITE" id="PS50885">
    <property type="entry name" value="HAMP"/>
    <property type="match status" value="1"/>
</dbReference>
<dbReference type="CDD" id="cd06225">
    <property type="entry name" value="HAMP"/>
    <property type="match status" value="1"/>
</dbReference>
<dbReference type="GO" id="GO:0007165">
    <property type="term" value="P:signal transduction"/>
    <property type="evidence" value="ECO:0007669"/>
    <property type="project" value="UniProtKB-KW"/>
</dbReference>
<dbReference type="RefSeq" id="WP_007463501.1">
    <property type="nucleotide sequence ID" value="NZ_AMZO01000006.1"/>
</dbReference>
<evidence type="ECO:0000256" key="2">
    <source>
        <dbReference type="ARBA" id="ARBA00023224"/>
    </source>
</evidence>
<accession>L8JCU9</accession>